<dbReference type="PROSITE" id="PS50883">
    <property type="entry name" value="EAL"/>
    <property type="match status" value="1"/>
</dbReference>
<name>A0ABN8DVK8_9VIBR</name>
<dbReference type="InterPro" id="IPR035919">
    <property type="entry name" value="EAL_sf"/>
</dbReference>
<dbReference type="InterPro" id="IPR001633">
    <property type="entry name" value="EAL_dom"/>
</dbReference>
<dbReference type="EC" id="3.1.4.52" evidence="2"/>
<dbReference type="RefSeq" id="WP_237468287.1">
    <property type="nucleotide sequence ID" value="NZ_CAKLDI010000002.1"/>
</dbReference>
<dbReference type="PANTHER" id="PTHR33121:SF76">
    <property type="entry name" value="SIGNALING PROTEIN"/>
    <property type="match status" value="1"/>
</dbReference>
<feature type="domain" description="EAL" evidence="1">
    <location>
        <begin position="5"/>
        <end position="247"/>
    </location>
</feature>
<dbReference type="CDD" id="cd01948">
    <property type="entry name" value="EAL"/>
    <property type="match status" value="1"/>
</dbReference>
<dbReference type="SUPFAM" id="SSF141868">
    <property type="entry name" value="EAL domain-like"/>
    <property type="match status" value="1"/>
</dbReference>
<dbReference type="PANTHER" id="PTHR33121">
    <property type="entry name" value="CYCLIC DI-GMP PHOSPHODIESTERASE PDEF"/>
    <property type="match status" value="1"/>
</dbReference>
<gene>
    <name evidence="2" type="primary">pdeN</name>
    <name evidence="2" type="ORF">VST7929_03004</name>
</gene>
<dbReference type="GO" id="GO:0071111">
    <property type="term" value="F:cyclic-guanylate-specific phosphodiesterase activity"/>
    <property type="evidence" value="ECO:0007669"/>
    <property type="project" value="UniProtKB-EC"/>
</dbReference>
<comment type="caution">
    <text evidence="2">The sequence shown here is derived from an EMBL/GenBank/DDBJ whole genome shotgun (WGS) entry which is preliminary data.</text>
</comment>
<dbReference type="EMBL" id="CAKLDI010000002">
    <property type="protein sequence ID" value="CAH0535430.1"/>
    <property type="molecule type" value="Genomic_DNA"/>
</dbReference>
<sequence length="247" mass="27443">MSNCAHTQMADIHEMNSQMELFSVFQPILDHHFNVMGYEALLRGRIENQVFLPSSILYNQSHSYDIALELKAIALHLANFAAQKSPAVLFINVSPECLLHGFDTMMTHLSYAIAQGSIQAKQIVLEVLEHAVCCEELLCMRLSQLKDAGFRIAQDDFGSADSNQARALRLVPDVIKLDQSLLVAARQGDSSLLEAAASAAKQINAQVLIEGVESHADVMLLKQFKIDFWQGYWFGKPTPLLVVPSQM</sequence>
<protein>
    <submittedName>
        <fullName evidence="2">Cyclic di-GMP phosphodiesterase PdeN</fullName>
        <ecNumber evidence="2">3.1.4.52</ecNumber>
    </submittedName>
</protein>
<evidence type="ECO:0000313" key="3">
    <source>
        <dbReference type="Proteomes" id="UP000838672"/>
    </source>
</evidence>
<dbReference type="SMART" id="SM00052">
    <property type="entry name" value="EAL"/>
    <property type="match status" value="1"/>
</dbReference>
<accession>A0ABN8DVK8</accession>
<dbReference type="Pfam" id="PF00563">
    <property type="entry name" value="EAL"/>
    <property type="match status" value="1"/>
</dbReference>
<evidence type="ECO:0000259" key="1">
    <source>
        <dbReference type="PROSITE" id="PS50883"/>
    </source>
</evidence>
<evidence type="ECO:0000313" key="2">
    <source>
        <dbReference type="EMBL" id="CAH0535430.1"/>
    </source>
</evidence>
<dbReference type="Proteomes" id="UP000838672">
    <property type="component" value="Unassembled WGS sequence"/>
</dbReference>
<reference evidence="2" key="1">
    <citation type="submission" date="2021-11" db="EMBL/GenBank/DDBJ databases">
        <authorList>
            <person name="Rodrigo-Torres L."/>
            <person name="Arahal R. D."/>
            <person name="Lucena T."/>
        </authorList>
    </citation>
    <scope>NUCLEOTIDE SEQUENCE</scope>
    <source>
        <strain evidence="2">CECT 7929</strain>
    </source>
</reference>
<keyword evidence="2" id="KW-0378">Hydrolase</keyword>
<dbReference type="InterPro" id="IPR050706">
    <property type="entry name" value="Cyclic-di-GMP_PDE-like"/>
</dbReference>
<proteinExistence type="predicted"/>
<dbReference type="Gene3D" id="3.20.20.450">
    <property type="entry name" value="EAL domain"/>
    <property type="match status" value="1"/>
</dbReference>
<keyword evidence="3" id="KW-1185">Reference proteome</keyword>
<organism evidence="2 3">
    <name type="scientific">Vibrio stylophorae</name>
    <dbReference type="NCBI Taxonomy" id="659351"/>
    <lineage>
        <taxon>Bacteria</taxon>
        <taxon>Pseudomonadati</taxon>
        <taxon>Pseudomonadota</taxon>
        <taxon>Gammaproteobacteria</taxon>
        <taxon>Vibrionales</taxon>
        <taxon>Vibrionaceae</taxon>
        <taxon>Vibrio</taxon>
    </lineage>
</organism>